<evidence type="ECO:0000313" key="3">
    <source>
        <dbReference type="EMBL" id="KAB8339131.1"/>
    </source>
</evidence>
<evidence type="ECO:0000259" key="2">
    <source>
        <dbReference type="PROSITE" id="PS51205"/>
    </source>
</evidence>
<feature type="region of interest" description="Disordered" evidence="1">
    <location>
        <begin position="564"/>
        <end position="614"/>
    </location>
</feature>
<proteinExistence type="predicted"/>
<feature type="region of interest" description="Disordered" evidence="1">
    <location>
        <begin position="679"/>
        <end position="728"/>
    </location>
</feature>
<feature type="compositionally biased region" description="Basic and acidic residues" evidence="1">
    <location>
        <begin position="713"/>
        <end position="728"/>
    </location>
</feature>
<dbReference type="EMBL" id="VIBQ01000010">
    <property type="protein sequence ID" value="KAB8339131.1"/>
    <property type="molecule type" value="Genomic_DNA"/>
</dbReference>
<dbReference type="GO" id="GO:0016192">
    <property type="term" value="P:vesicle-mediated transport"/>
    <property type="evidence" value="ECO:0007669"/>
    <property type="project" value="InterPro"/>
</dbReference>
<gene>
    <name evidence="3" type="ORF">FH972_022067</name>
</gene>
<reference evidence="3 4" key="1">
    <citation type="submission" date="2019-06" db="EMBL/GenBank/DDBJ databases">
        <title>A chromosomal-level reference genome of Carpinus fangiana (Coryloideae, Betulaceae).</title>
        <authorList>
            <person name="Yang X."/>
            <person name="Wang Z."/>
            <person name="Zhang L."/>
            <person name="Hao G."/>
            <person name="Liu J."/>
            <person name="Yang Y."/>
        </authorList>
    </citation>
    <scope>NUCLEOTIDE SEQUENCE [LARGE SCALE GENOMIC DNA]</scope>
    <source>
        <strain evidence="3">Cfa_2016G</strain>
        <tissue evidence="3">Leaf</tissue>
    </source>
</reference>
<protein>
    <recommendedName>
        <fullName evidence="2">VPS9 domain-containing protein</fullName>
    </recommendedName>
</protein>
<feature type="region of interest" description="Disordered" evidence="1">
    <location>
        <begin position="1"/>
        <end position="281"/>
    </location>
</feature>
<accession>A0A5N6KTC6</accession>
<organism evidence="3 4">
    <name type="scientific">Carpinus fangiana</name>
    <dbReference type="NCBI Taxonomy" id="176857"/>
    <lineage>
        <taxon>Eukaryota</taxon>
        <taxon>Viridiplantae</taxon>
        <taxon>Streptophyta</taxon>
        <taxon>Embryophyta</taxon>
        <taxon>Tracheophyta</taxon>
        <taxon>Spermatophyta</taxon>
        <taxon>Magnoliopsida</taxon>
        <taxon>eudicotyledons</taxon>
        <taxon>Gunneridae</taxon>
        <taxon>Pentapetalae</taxon>
        <taxon>rosids</taxon>
        <taxon>fabids</taxon>
        <taxon>Fagales</taxon>
        <taxon>Betulaceae</taxon>
        <taxon>Carpinus</taxon>
    </lineage>
</organism>
<feature type="compositionally biased region" description="Pro residues" evidence="1">
    <location>
        <begin position="268"/>
        <end position="277"/>
    </location>
</feature>
<feature type="compositionally biased region" description="Basic and acidic residues" evidence="1">
    <location>
        <begin position="564"/>
        <end position="582"/>
    </location>
</feature>
<dbReference type="PANTHER" id="PTHR23101">
    <property type="entry name" value="RAB GDP/GTP EXCHANGE FACTOR"/>
    <property type="match status" value="1"/>
</dbReference>
<dbReference type="InterPro" id="IPR045046">
    <property type="entry name" value="Vps9-like"/>
</dbReference>
<dbReference type="Pfam" id="PF18151">
    <property type="entry name" value="DUF5601"/>
    <property type="match status" value="1"/>
</dbReference>
<sequence>MSPKESQQEASPLSADTTSPNHAAPDQAHPKDWNPAALPQPVSTAAETKNENSSLNVANEDPYGDLASLDKTKVQGVEGVEGAKGQQNPPADEVSRLAVKDDGNTHVGDTPLSSQKDATKPAPGKAPEKQPSPGASQEEWDEKQESSLEAAAQNEHFLSEDDGDRPDKDGRRESRPEIQGIMDQFEADSSDFEPQALKKTPTGGSIGGSLPVFQYPPRASSLTNIQAAAADGPASPDTVRSPQAPSISSASATHDPERASLSALPPTVSQPPPPAPDPEPDLPFDFHRFLEQLRHRTADPVAKFLRSFLQEFGKRPWMVHEQQKIISDFLSFIANRMAQCEIWKNVSDAEFDNAREGMEKLVMNRLYTQTFSPEIPPPEPIKTPTRRKPQTPTFGPGRKGQHQEDTERDEVLAQKIRIYGWVKEEHLDLPAFSDKGRKFLTLAQQELSKINSYRAPRDKVICVLNACKVLFGFLRNSSNDTSADSFIPLLIYTVLKAAPSSLVSNMQYILRFRNPDKLNGEAGYYMSSLMGAVQFIENLDRTSLTISDADFETEVEKAVSAIAERHERDEQRRSIDRLRLAADKAGPSRPEVTPRNSGDNRAGPTSEPDENATVVGLLRTIQKPLSTIGRFLTEPEPQSPPASAHGNKPGPVLTPQPAATPVRNSPMPQRTGIMGAIAGSGAIAPAPGAEADLQRQRLAAQDDAARQASAEVAEAHRLQRAEHQTVVE</sequence>
<dbReference type="Gene3D" id="1.20.1050.80">
    <property type="entry name" value="VPS9 domain"/>
    <property type="match status" value="1"/>
</dbReference>
<dbReference type="SUPFAM" id="SSF109993">
    <property type="entry name" value="VPS9 domain"/>
    <property type="match status" value="1"/>
</dbReference>
<feature type="compositionally biased region" description="Low complexity" evidence="1">
    <location>
        <begin position="679"/>
        <end position="712"/>
    </location>
</feature>
<feature type="compositionally biased region" description="Low complexity" evidence="1">
    <location>
        <begin position="241"/>
        <end position="252"/>
    </location>
</feature>
<dbReference type="InterPro" id="IPR041545">
    <property type="entry name" value="DUF5601"/>
</dbReference>
<dbReference type="GO" id="GO:0030139">
    <property type="term" value="C:endocytic vesicle"/>
    <property type="evidence" value="ECO:0007669"/>
    <property type="project" value="TreeGrafter"/>
</dbReference>
<feature type="domain" description="VPS9" evidence="2">
    <location>
        <begin position="406"/>
        <end position="545"/>
    </location>
</feature>
<dbReference type="OrthoDB" id="300289at2759"/>
<feature type="region of interest" description="Disordered" evidence="1">
    <location>
        <begin position="631"/>
        <end position="664"/>
    </location>
</feature>
<feature type="compositionally biased region" description="Polar residues" evidence="1">
    <location>
        <begin position="1"/>
        <end position="21"/>
    </location>
</feature>
<dbReference type="GO" id="GO:0031267">
    <property type="term" value="F:small GTPase binding"/>
    <property type="evidence" value="ECO:0007669"/>
    <property type="project" value="TreeGrafter"/>
</dbReference>
<evidence type="ECO:0000256" key="1">
    <source>
        <dbReference type="SAM" id="MobiDB-lite"/>
    </source>
</evidence>
<comment type="caution">
    <text evidence="3">The sequence shown here is derived from an EMBL/GenBank/DDBJ whole genome shotgun (WGS) entry which is preliminary data.</text>
</comment>
<name>A0A5N6KTC6_9ROSI</name>
<dbReference type="Pfam" id="PF02204">
    <property type="entry name" value="VPS9"/>
    <property type="match status" value="1"/>
</dbReference>
<dbReference type="PROSITE" id="PS51205">
    <property type="entry name" value="VPS9"/>
    <property type="match status" value="1"/>
</dbReference>
<dbReference type="InterPro" id="IPR037191">
    <property type="entry name" value="VPS9_dom_sf"/>
</dbReference>
<evidence type="ECO:0000313" key="4">
    <source>
        <dbReference type="Proteomes" id="UP000327013"/>
    </source>
</evidence>
<dbReference type="GO" id="GO:0005829">
    <property type="term" value="C:cytosol"/>
    <property type="evidence" value="ECO:0007669"/>
    <property type="project" value="TreeGrafter"/>
</dbReference>
<dbReference type="InterPro" id="IPR003123">
    <property type="entry name" value="VPS9"/>
</dbReference>
<feature type="region of interest" description="Disordered" evidence="1">
    <location>
        <begin position="372"/>
        <end position="407"/>
    </location>
</feature>
<feature type="compositionally biased region" description="Basic and acidic residues" evidence="1">
    <location>
        <begin position="165"/>
        <end position="176"/>
    </location>
</feature>
<dbReference type="SMART" id="SM00167">
    <property type="entry name" value="VPS9"/>
    <property type="match status" value="1"/>
</dbReference>
<dbReference type="GO" id="GO:0005085">
    <property type="term" value="F:guanyl-nucleotide exchange factor activity"/>
    <property type="evidence" value="ECO:0007669"/>
    <property type="project" value="InterPro"/>
</dbReference>
<dbReference type="Proteomes" id="UP000327013">
    <property type="component" value="Unassembled WGS sequence"/>
</dbReference>
<dbReference type="Gene3D" id="1.10.246.120">
    <property type="match status" value="1"/>
</dbReference>
<keyword evidence="4" id="KW-1185">Reference proteome</keyword>
<dbReference type="PANTHER" id="PTHR23101:SF25">
    <property type="entry name" value="GTPASE-ACTIVATING PROTEIN AND VPS9 DOMAIN-CONTAINING PROTEIN 1"/>
    <property type="match status" value="1"/>
</dbReference>
<feature type="compositionally biased region" description="Polar residues" evidence="1">
    <location>
        <begin position="41"/>
        <end position="57"/>
    </location>
</feature>
<feature type="compositionally biased region" description="Basic and acidic residues" evidence="1">
    <location>
        <begin position="93"/>
        <end position="104"/>
    </location>
</feature>
<dbReference type="AlphaFoldDB" id="A0A5N6KTC6"/>